<dbReference type="CDD" id="cd01883">
    <property type="entry name" value="EF1_alpha"/>
    <property type="match status" value="1"/>
</dbReference>
<keyword evidence="9" id="KW-0378">Hydrolase</keyword>
<dbReference type="InterPro" id="IPR001876">
    <property type="entry name" value="Znf_RanBP2"/>
</dbReference>
<dbReference type="AlphaFoldDB" id="A0A833RI12"/>
<dbReference type="FunFam" id="3.40.50.300:FF:000204">
    <property type="entry name" value="Translation elongation factor Tu"/>
    <property type="match status" value="1"/>
</dbReference>
<dbReference type="PROSITE" id="PS01358">
    <property type="entry name" value="ZF_RANBP2_1"/>
    <property type="match status" value="1"/>
</dbReference>
<dbReference type="InterPro" id="IPR000795">
    <property type="entry name" value="T_Tr_GTP-bd_dom"/>
</dbReference>
<keyword evidence="7" id="KW-0547">Nucleotide-binding</keyword>
<evidence type="ECO:0000256" key="1">
    <source>
        <dbReference type="ARBA" id="ARBA00003982"/>
    </source>
</evidence>
<dbReference type="Gene3D" id="2.40.30.10">
    <property type="entry name" value="Translation factors"/>
    <property type="match status" value="1"/>
</dbReference>
<organism evidence="15 16">
    <name type="scientific">Carex littledalei</name>
    <dbReference type="NCBI Taxonomy" id="544730"/>
    <lineage>
        <taxon>Eukaryota</taxon>
        <taxon>Viridiplantae</taxon>
        <taxon>Streptophyta</taxon>
        <taxon>Embryophyta</taxon>
        <taxon>Tracheophyta</taxon>
        <taxon>Spermatophyta</taxon>
        <taxon>Magnoliopsida</taxon>
        <taxon>Liliopsida</taxon>
        <taxon>Poales</taxon>
        <taxon>Cyperaceae</taxon>
        <taxon>Cyperoideae</taxon>
        <taxon>Cariceae</taxon>
        <taxon>Carex</taxon>
        <taxon>Carex subgen. Euthyceras</taxon>
    </lineage>
</organism>
<gene>
    <name evidence="15" type="ORF">FCM35_KLT19825</name>
</gene>
<sequence length="580" mass="63559">MDIDGDFADWDFTGAEIAAREPPRKSSIWRCSVCTFCNDKNSMSCKICGVSWGSFISYSRPAEIEVDSRPRICEASKMAKSLFTLEPQRLPKSAISYELPQSKQSIHIVPFKFDTPSPDDVVSTGLKSTRTIPKVDTFLMTKSPSDTKGKEKKAKHLFENTSGSCSTGIEEEAQSLSENLQNLKFEKDPGPIKTKKPRQKPQYKPEKWMLTGQELGLHNQLNLAIVGHVDSGKSTLCGRLLHLLGQISNNQMRKYEKEAKDKRKGSFAYAWAMDESSDERERGVTMTVSVKYFDSKNYHVVLLDSPGHKDFVPNLISGAAQADAAILVIDASIGAFEAGMVGMTGTGQTKEHAQIIRSFGLEHIIVAINKLDSVEYSKEIFDLIKFQLGPFLRSCGFKESGLQWIPLSAMDNQNLIAPASDARLSSWYNGGCLLDAIDSIPPPSRDICKPLILPICDIISSRTLGQLAVSGKLEAGAIRVGSKVIVMPSSTTGTVRTIEKNGANCNVARAGDNVCVGLQNIEADQLASGGTLCNIDFPVKLDREVCVEEFTTCRALGRVFLRSSESTIAVGIVNRIIEQL</sequence>
<dbReference type="Pfam" id="PF22594">
    <property type="entry name" value="GTP-eEF1A_C"/>
    <property type="match status" value="1"/>
</dbReference>
<dbReference type="InterPro" id="IPR027417">
    <property type="entry name" value="P-loop_NTPase"/>
</dbReference>
<evidence type="ECO:0000256" key="8">
    <source>
        <dbReference type="ARBA" id="ARBA00022771"/>
    </source>
</evidence>
<comment type="caution">
    <text evidence="15">The sequence shown here is derived from an EMBL/GenBank/DDBJ whole genome shotgun (WGS) entry which is preliminary data.</text>
</comment>
<evidence type="ECO:0000256" key="2">
    <source>
        <dbReference type="ARBA" id="ARBA00004496"/>
    </source>
</evidence>
<keyword evidence="4" id="KW-0488">Methylation</keyword>
<protein>
    <submittedName>
        <fullName evidence="15">HBS1-like protein</fullName>
    </submittedName>
</protein>
<evidence type="ECO:0000256" key="12">
    <source>
        <dbReference type="ARBA" id="ARBA00023134"/>
    </source>
</evidence>
<keyword evidence="16" id="KW-1185">Reference proteome</keyword>
<reference evidence="15" key="1">
    <citation type="submission" date="2020-01" db="EMBL/GenBank/DDBJ databases">
        <title>Genome sequence of Kobresia littledalei, the first chromosome-level genome in the family Cyperaceae.</title>
        <authorList>
            <person name="Qu G."/>
        </authorList>
    </citation>
    <scope>NUCLEOTIDE SEQUENCE</scope>
    <source>
        <strain evidence="15">C.B.Clarke</strain>
        <tissue evidence="15">Leaf</tissue>
    </source>
</reference>
<dbReference type="GO" id="GO:0003924">
    <property type="term" value="F:GTPase activity"/>
    <property type="evidence" value="ECO:0007669"/>
    <property type="project" value="InterPro"/>
</dbReference>
<dbReference type="EMBL" id="SWLB01000008">
    <property type="protein sequence ID" value="KAF3335318.1"/>
    <property type="molecule type" value="Genomic_DNA"/>
</dbReference>
<dbReference type="OrthoDB" id="342024at2759"/>
<dbReference type="Pfam" id="PF00009">
    <property type="entry name" value="GTP_EFTU"/>
    <property type="match status" value="1"/>
</dbReference>
<evidence type="ECO:0000259" key="14">
    <source>
        <dbReference type="PROSITE" id="PS51722"/>
    </source>
</evidence>
<comment type="subcellular location">
    <subcellularLocation>
        <location evidence="2">Cytoplasm</location>
    </subcellularLocation>
</comment>
<keyword evidence="5" id="KW-0963">Cytoplasm</keyword>
<evidence type="ECO:0000256" key="13">
    <source>
        <dbReference type="ARBA" id="ARBA00049117"/>
    </source>
</evidence>
<evidence type="ECO:0000256" key="3">
    <source>
        <dbReference type="ARBA" id="ARBA00007249"/>
    </source>
</evidence>
<dbReference type="GO" id="GO:0006412">
    <property type="term" value="P:translation"/>
    <property type="evidence" value="ECO:0007669"/>
    <property type="project" value="UniProtKB-KW"/>
</dbReference>
<dbReference type="PANTHER" id="PTHR23115">
    <property type="entry name" value="TRANSLATION FACTOR"/>
    <property type="match status" value="1"/>
</dbReference>
<comment type="similarity">
    <text evidence="3">Belongs to the TRAFAC class translation factor GTPase superfamily. Classic translation factor GTPase family. EF-Tu/EF-1A subfamily.</text>
</comment>
<keyword evidence="6" id="KW-0479">Metal-binding</keyword>
<dbReference type="SUPFAM" id="SSF50447">
    <property type="entry name" value="Translation proteins"/>
    <property type="match status" value="1"/>
</dbReference>
<comment type="catalytic activity">
    <reaction evidence="13">
        <text>GTP + H2O = GDP + phosphate + H(+)</text>
        <dbReference type="Rhea" id="RHEA:19669"/>
        <dbReference type="ChEBI" id="CHEBI:15377"/>
        <dbReference type="ChEBI" id="CHEBI:15378"/>
        <dbReference type="ChEBI" id="CHEBI:37565"/>
        <dbReference type="ChEBI" id="CHEBI:43474"/>
        <dbReference type="ChEBI" id="CHEBI:58189"/>
    </reaction>
    <physiologicalReaction direction="left-to-right" evidence="13">
        <dbReference type="Rhea" id="RHEA:19670"/>
    </physiologicalReaction>
</comment>
<dbReference type="InterPro" id="IPR054696">
    <property type="entry name" value="GTP-eEF1A_C"/>
</dbReference>
<keyword evidence="8" id="KW-0863">Zinc-finger</keyword>
<evidence type="ECO:0000256" key="5">
    <source>
        <dbReference type="ARBA" id="ARBA00022490"/>
    </source>
</evidence>
<dbReference type="PROSITE" id="PS51722">
    <property type="entry name" value="G_TR_2"/>
    <property type="match status" value="1"/>
</dbReference>
<dbReference type="InterPro" id="IPR009001">
    <property type="entry name" value="Transl_elong_EF1A/Init_IF2_C"/>
</dbReference>
<name>A0A833RI12_9POAL</name>
<dbReference type="Pfam" id="PF03144">
    <property type="entry name" value="GTP_EFTU_D2"/>
    <property type="match status" value="1"/>
</dbReference>
<evidence type="ECO:0000256" key="6">
    <source>
        <dbReference type="ARBA" id="ARBA00022723"/>
    </source>
</evidence>
<evidence type="ECO:0000313" key="15">
    <source>
        <dbReference type="EMBL" id="KAF3335318.1"/>
    </source>
</evidence>
<dbReference type="InterPro" id="IPR009000">
    <property type="entry name" value="Transl_B-barrel_sf"/>
</dbReference>
<keyword evidence="10" id="KW-0862">Zinc</keyword>
<accession>A0A833RI12</accession>
<keyword evidence="11" id="KW-0648">Protein biosynthesis</keyword>
<feature type="domain" description="Tr-type G" evidence="14">
    <location>
        <begin position="218"/>
        <end position="445"/>
    </location>
</feature>
<evidence type="ECO:0000256" key="7">
    <source>
        <dbReference type="ARBA" id="ARBA00022741"/>
    </source>
</evidence>
<proteinExistence type="inferred from homology"/>
<evidence type="ECO:0000313" key="16">
    <source>
        <dbReference type="Proteomes" id="UP000623129"/>
    </source>
</evidence>
<dbReference type="Gene3D" id="3.40.50.300">
    <property type="entry name" value="P-loop containing nucleotide triphosphate hydrolases"/>
    <property type="match status" value="1"/>
</dbReference>
<dbReference type="InterPro" id="IPR050100">
    <property type="entry name" value="TRAFAC_GTPase_members"/>
</dbReference>
<dbReference type="GO" id="GO:0005525">
    <property type="term" value="F:GTP binding"/>
    <property type="evidence" value="ECO:0007669"/>
    <property type="project" value="UniProtKB-KW"/>
</dbReference>
<dbReference type="Proteomes" id="UP000623129">
    <property type="component" value="Unassembled WGS sequence"/>
</dbReference>
<evidence type="ECO:0000256" key="4">
    <source>
        <dbReference type="ARBA" id="ARBA00022481"/>
    </source>
</evidence>
<dbReference type="SUPFAM" id="SSF50465">
    <property type="entry name" value="EF-Tu/eEF-1alpha/eIF2-gamma C-terminal domain"/>
    <property type="match status" value="1"/>
</dbReference>
<keyword evidence="12" id="KW-0342">GTP-binding</keyword>
<dbReference type="FunFam" id="2.40.30.10:FF:000020">
    <property type="entry name" value="Translation elongation factor EF-1"/>
    <property type="match status" value="1"/>
</dbReference>
<dbReference type="PRINTS" id="PR00315">
    <property type="entry name" value="ELONGATNFCT"/>
</dbReference>
<dbReference type="GO" id="GO:0005737">
    <property type="term" value="C:cytoplasm"/>
    <property type="evidence" value="ECO:0007669"/>
    <property type="project" value="UniProtKB-SubCell"/>
</dbReference>
<comment type="function">
    <text evidence="1">This protein promotes the GTP-dependent binding of aminoacyl-tRNA to the A-site of ribosomes during protein biosynthesis.</text>
</comment>
<dbReference type="GO" id="GO:0008270">
    <property type="term" value="F:zinc ion binding"/>
    <property type="evidence" value="ECO:0007669"/>
    <property type="project" value="UniProtKB-KW"/>
</dbReference>
<dbReference type="InterPro" id="IPR004161">
    <property type="entry name" value="EFTu-like_2"/>
</dbReference>
<evidence type="ECO:0000256" key="9">
    <source>
        <dbReference type="ARBA" id="ARBA00022801"/>
    </source>
</evidence>
<evidence type="ECO:0000256" key="10">
    <source>
        <dbReference type="ARBA" id="ARBA00022833"/>
    </source>
</evidence>
<evidence type="ECO:0000256" key="11">
    <source>
        <dbReference type="ARBA" id="ARBA00022917"/>
    </source>
</evidence>
<dbReference type="SUPFAM" id="SSF52540">
    <property type="entry name" value="P-loop containing nucleoside triphosphate hydrolases"/>
    <property type="match status" value="1"/>
</dbReference>